<dbReference type="CDD" id="cd01450">
    <property type="entry name" value="vWFA_subfamily_ECM"/>
    <property type="match status" value="2"/>
</dbReference>
<dbReference type="InterPro" id="IPR014853">
    <property type="entry name" value="VWF/SSPO/ZAN-like_Cys-rich_dom"/>
</dbReference>
<feature type="disulfide bond" evidence="13">
    <location>
        <begin position="2819"/>
        <end position="2869"/>
    </location>
</feature>
<dbReference type="InterPro" id="IPR058753">
    <property type="entry name" value="TIL_OTOGL_Mucin"/>
</dbReference>
<dbReference type="InterPro" id="IPR036465">
    <property type="entry name" value="vWFA_dom_sf"/>
</dbReference>
<feature type="compositionally biased region" description="Low complexity" evidence="14">
    <location>
        <begin position="1521"/>
        <end position="1562"/>
    </location>
</feature>
<dbReference type="Pfam" id="PF25962">
    <property type="entry name" value="TIL_OTOGL_Mucin"/>
    <property type="match status" value="1"/>
</dbReference>
<dbReference type="PROSITE" id="PS51233">
    <property type="entry name" value="VWFD"/>
    <property type="match status" value="4"/>
</dbReference>
<feature type="domain" description="VWFC" evidence="16">
    <location>
        <begin position="2675"/>
        <end position="2740"/>
    </location>
</feature>
<feature type="domain" description="VWFA" evidence="17">
    <location>
        <begin position="1777"/>
        <end position="1958"/>
    </location>
</feature>
<feature type="domain" description="CTCK" evidence="15">
    <location>
        <begin position="2819"/>
        <end position="2907"/>
    </location>
</feature>
<proteinExistence type="predicted"/>
<feature type="disulfide bond" evidence="13">
    <location>
        <begin position="2849"/>
        <end position="2901"/>
    </location>
</feature>
<dbReference type="PROSITE" id="PS01225">
    <property type="entry name" value="CTCK_2"/>
    <property type="match status" value="1"/>
</dbReference>
<evidence type="ECO:0000256" key="1">
    <source>
        <dbReference type="ARBA" id="ARBA00004498"/>
    </source>
</evidence>
<gene>
    <name evidence="19" type="ORF">HHUSO_G15947</name>
</gene>
<dbReference type="Pfam" id="PF00094">
    <property type="entry name" value="VWD"/>
    <property type="match status" value="4"/>
</dbReference>
<keyword evidence="20" id="KW-1185">Reference proteome</keyword>
<feature type="disulfide bond" evidence="13">
    <location>
        <begin position="2834"/>
        <end position="2883"/>
    </location>
</feature>
<feature type="domain" description="VWFD" evidence="18">
    <location>
        <begin position="454"/>
        <end position="628"/>
    </location>
</feature>
<dbReference type="SMART" id="SM00216">
    <property type="entry name" value="VWD"/>
    <property type="match status" value="4"/>
</dbReference>
<evidence type="ECO:0000259" key="18">
    <source>
        <dbReference type="PROSITE" id="PS51233"/>
    </source>
</evidence>
<name>A0ABR0ZDG3_HUSHU</name>
<protein>
    <recommendedName>
        <fullName evidence="2">von Willebrand factor</fullName>
    </recommendedName>
</protein>
<keyword evidence="10 13" id="KW-1015">Disulfide bond</keyword>
<dbReference type="PROSITE" id="PS50234">
    <property type="entry name" value="VWFA"/>
    <property type="match status" value="3"/>
</dbReference>
<dbReference type="PROSITE" id="PS01208">
    <property type="entry name" value="VWFC_1"/>
    <property type="match status" value="1"/>
</dbReference>
<keyword evidence="3" id="KW-0964">Secreted</keyword>
<feature type="disulfide bond" evidence="13">
    <location>
        <begin position="2845"/>
        <end position="2899"/>
    </location>
</feature>
<dbReference type="SMART" id="SM00041">
    <property type="entry name" value="CT"/>
    <property type="match status" value="1"/>
</dbReference>
<feature type="domain" description="VWFA" evidence="17">
    <location>
        <begin position="1334"/>
        <end position="1503"/>
    </location>
</feature>
<dbReference type="PROSITE" id="PS01185">
    <property type="entry name" value="CTCK_1"/>
    <property type="match status" value="1"/>
</dbReference>
<feature type="domain" description="VWFD" evidence="18">
    <location>
        <begin position="2036"/>
        <end position="2213"/>
    </location>
</feature>
<evidence type="ECO:0000259" key="15">
    <source>
        <dbReference type="PROSITE" id="PS01225"/>
    </source>
</evidence>
<dbReference type="CDD" id="cd19941">
    <property type="entry name" value="TIL"/>
    <property type="match status" value="5"/>
</dbReference>
<feature type="domain" description="VWFC" evidence="16">
    <location>
        <begin position="2520"/>
        <end position="2586"/>
    </location>
</feature>
<dbReference type="InterPro" id="IPR001007">
    <property type="entry name" value="VWF_dom"/>
</dbReference>
<keyword evidence="8" id="KW-0130">Cell adhesion</keyword>
<organism evidence="19 20">
    <name type="scientific">Huso huso</name>
    <name type="common">Beluga</name>
    <name type="synonym">Acipenser huso</name>
    <dbReference type="NCBI Taxonomy" id="61971"/>
    <lineage>
        <taxon>Eukaryota</taxon>
        <taxon>Metazoa</taxon>
        <taxon>Chordata</taxon>
        <taxon>Craniata</taxon>
        <taxon>Vertebrata</taxon>
        <taxon>Euteleostomi</taxon>
        <taxon>Actinopterygii</taxon>
        <taxon>Chondrostei</taxon>
        <taxon>Acipenseriformes</taxon>
        <taxon>Acipenseridae</taxon>
        <taxon>Huso</taxon>
    </lineage>
</organism>
<dbReference type="Proteomes" id="UP001369086">
    <property type="component" value="Unassembled WGS sequence"/>
</dbReference>
<evidence type="ECO:0000313" key="20">
    <source>
        <dbReference type="Proteomes" id="UP001369086"/>
    </source>
</evidence>
<dbReference type="PANTHER" id="PTHR11339:SF361">
    <property type="entry name" value="VON WILLEBRAND FACTOR"/>
    <property type="match status" value="1"/>
</dbReference>
<evidence type="ECO:0000256" key="4">
    <source>
        <dbReference type="ARBA" id="ARBA00022530"/>
    </source>
</evidence>
<comment type="subunit">
    <text evidence="12">Multimeric. Interacts with F8.</text>
</comment>
<evidence type="ECO:0000256" key="3">
    <source>
        <dbReference type="ARBA" id="ARBA00022525"/>
    </source>
</evidence>
<keyword evidence="11" id="KW-0325">Glycoprotein</keyword>
<dbReference type="SMART" id="SM00832">
    <property type="entry name" value="C8"/>
    <property type="match status" value="4"/>
</dbReference>
<dbReference type="InterPro" id="IPR036084">
    <property type="entry name" value="Ser_inhib-like_sf"/>
</dbReference>
<comment type="subcellular location">
    <subcellularLocation>
        <location evidence="1">Secreted</location>
        <location evidence="1">Extracellular space</location>
        <location evidence="1">Extracellular matrix</location>
    </subcellularLocation>
</comment>
<comment type="caution">
    <text evidence="19">The sequence shown here is derived from an EMBL/GenBank/DDBJ whole genome shotgun (WGS) entry which is preliminary data.</text>
</comment>
<dbReference type="SMART" id="SM00215">
    <property type="entry name" value="VWC_out"/>
    <property type="match status" value="2"/>
</dbReference>
<dbReference type="InterPro" id="IPR006207">
    <property type="entry name" value="Cys_knot_C"/>
</dbReference>
<sequence>MICSSNKLPGLYKLSQSQSGSIRAHSTGRESHGLLRLKLSVSGTGLLQHLIGKLYCRPEHISLKFKMEFYMQRVLVWALVLQIIDWPSSALVSGKGGDDLTGRCSLFGKDHIQTFDGNFYDFPGDCSYKLAGDCQKRSFSLLGDFRKGQRKSVSVYLGEFFEIHLFLDGTITQGEKRLSLPYASNGIFIETESGYYKVSSEEYGFQMKIDNNGNIHTLLSTKHSNRTCGLCGNFNDVPEDDYMAQEGFLTENSYDFANSWALHGAGEPCKRVLPPSQTCNVSTETQEDPMSRCQILSSSPVFLKCAHIVDPEPFVSMCEDDTCHCHKGPECQCHAFLEYARTCAQRGVILKGWPTESHCSPRCPFGMEYNECISPCSHTCQSLNINEVCKEGCEDGCSCPAGKVLDGEHCVDSSQCSCTHTGRRYPPGSSIAQDCNTCICRHGLWECSNEECPGECFVTGQSHFKSFDNKFFTFSGVCQYLFAKDCQDNEFAVVIETVQCADDQDAVCTRSATLRFHKLSNITIKMKHGGGVSVNGLDIQTPLIQGPLRIQHTVMSSVRLTYNEDFQLDWDGRGKLLLKLSPAYSGKMCGLCGNYNGNQGDDFLTPAGLAEAQVGDFGNSWKINGECDDVTKQDLDPCSLNPKRVRYAEACSVLTSPEFEPCHYEVNPAPFVKNCRYDVCSCSDGKECLCSAVSSYATACARKGVLINWRTPDFCEMSCAEDHVYQQCGSPCNQTCRSLSFPDTVCMELCMEGCYCPPGLYANDHGECVPSSQCACHYDGDVFQPGDVFSSHFTICSCEEGSMHCSSSDLPSAMLSDLLMNDLPSTRVRRALSCRPPMRKSVCSSPREEGIECTKTCQNYDLECVSQGCISGCTCPPGRVRHRMRCVVPEQCPCFHNGREFRPGQTVSMDCNTCVCRDRKWECTNQVCDGSCKSIGEANYLTFDGVKYTFPGLCQYVLVQDYCNGNEGTFRILVENSGCGVQGQRCSKMTMVLYEGGVIELANGVVTMRKPVKDETEVEIIRSGLYFILLLGKGISVTWDLGTRVTVQLKGQYQNKVCGLCGNFDGVQNNDLQSSNNQMEVEPSDFGNSWKVNPGCADAVQLPSQCSDSIMKQVSVEQSCNVLVSELFKECNKLVDPEPYWDICTYDTCSCPSIGDCVCFCDAVAAYAQECAQHGVLIHWRSNSLCPLSCEELNAAEPEFACEWRYNACAPACPITCQHPEPLGCPLQCVEGCHANCPPGKILDEVSMKCIDPSQCRVCLHEGRRIAHGKKIILNRENEDLCQICHCEGNNLSCEFCPLELVTTLAPTTLPVTTSYRDLVTTPVPENVCSRMMDLAFMVDGSSSLTEDDFETVKDFIINVAERFRMGAAYTRMTVMQFHTGIKSYEMQVQKPVFKKVVKEMKYSGGEAAFINEALKYLALNIFDKDKREDASRVAVLLTASTSPRKIKGMLKLLSKKSITMISIGLGPYISMDQINQITSTAPSNKAVILNSVNELQENAEELTKYLCHLGQILTVPPPKVTKSPKAPPTTTTTASSIVSKTLVPQNAAPSTTSSSTGPTTSASQAQIDITFVIEGSDKVGEENFNITKEFLLKSIQNMSVGEKTIHITIIQYSYTLTIEYSFTESQRKDDILERIRHMEWRGGNATNTGAAVSETTLTTVQGSRDQVPDLVFLITSNPPSDTITKPAEDSQTNIIPIGVGPQVREMDLELISYPQKPVIIKDYKGLLEQGVTTVIETITAIASPSLPATPTTAALHSTPVPTTMLPSSVPCDRPMDVIIMLEGSAGIPEPQFEEMKTFVKAFINKADIGANGTHLAVLQYGRSNSLEVSWVDRQSKENLISSVNLMQQREAAPTRLGDALRFTVQSAVSEVHGGRPGVPKIAVLIATRPSQDPVEEAAREALTAGVAVIPIGAGTQFDEDQLIIMAGQAMKDNIIHLHRVEDLPTMVTLGNQFIDKLCRVGPPGVCVDDEGNERKPGETWTLSDQCHSLLCHPNGAVTIQNHKVNCEKMQKPACRNNLPSVKIQETCGCRWTCPCMCMGSSTSHIVTFDGLAFKLTGSCSYTLLRDAVHGSDIILHNAPCSVDSKQSCMKSIEVKHAGTSIALRDDMKVTVDGVETPAPFSSGGVEVTLYGALMHEVKIPSLGYVLTFTPGNNEFTVQLTPMLRTTKTSGLCGFCDQNEINDFALKDGSVTLESHVFIKEWTIEDPSGPSCEPVASLTCTHPASDQCLVLRSSMFQRCHAAVPPAPYIALCQEASCHGQDLCQIVAAYSHLCRLQGVCINWRSEGFCAQQCPSSMVFDSCRTGCIQQCAGPFNSTMCMDTPTEGCFCPPGKVLNNGECVEEEACSQCLDENRVAHKHLDSWIPAHDPCQICMCLDNRNINCTARPCSNTRAPVCGACEVLTKKRDSDQCCQEYECVCDLVSCDLPLVPTCADGMSVVLTNPGECKSVYECACKKEVCKLEPKPSCPPHRKLSARETQCCDQYECTCNCVNSTVTCPPGYLSTSVTNDCGCTAVSCLPDNVCVHHEVVYQVGSVWEEACKTCSCTDKQDKVTALHIVDCTEKVCNEICPVGTSYTTKDGECCGKCKKSACQEHFVGGPLTDLDSKGRLRHVGERWRSAQNPCVISECVQVNEEVFINQQNLSCSQLDTPHCPPGTTLQCDTLGDCCPSCHCAPMDGCVMNNTVIGSGETFMVDECSRCQCSVETGVIKRYRLLCGKVTCTPCQEGYRLEKVNGSCCGKCIATTCFFSLKDGTAIRLQAGETREDGCTSSLCKVDERGDFVLETKVTSCPPFDKDKCVADGGKVVQLGKTCCETCAEPECKQTVGILKYIKIDDCMSENQVDLHYCEGKCSSKSVYSLEHNHVESHCVCCSATATEPLVVPLRCANGTVLQQEVLNVKQCDCLSHACAGE</sequence>
<evidence type="ECO:0000256" key="11">
    <source>
        <dbReference type="ARBA" id="ARBA00023180"/>
    </source>
</evidence>
<feature type="domain" description="VWFC" evidence="16">
    <location>
        <begin position="2346"/>
        <end position="2419"/>
    </location>
</feature>
<evidence type="ECO:0000256" key="13">
    <source>
        <dbReference type="PROSITE-ProRule" id="PRU00039"/>
    </source>
</evidence>
<dbReference type="PROSITE" id="PS50184">
    <property type="entry name" value="VWFC_2"/>
    <property type="match status" value="3"/>
</dbReference>
<reference evidence="19 20" key="1">
    <citation type="submission" date="2021-05" db="EMBL/GenBank/DDBJ databases">
        <authorList>
            <person name="Zahm M."/>
            <person name="Klopp C."/>
            <person name="Cabau C."/>
            <person name="Kuhl H."/>
            <person name="Suciu R."/>
            <person name="Ciorpac M."/>
            <person name="Holostenco D."/>
            <person name="Gessner J."/>
            <person name="Wuertz S."/>
            <person name="Hohne C."/>
            <person name="Stock M."/>
            <person name="Gislard M."/>
            <person name="Lluch J."/>
            <person name="Milhes M."/>
            <person name="Lampietro C."/>
            <person name="Lopez Roques C."/>
            <person name="Donnadieu C."/>
            <person name="Du K."/>
            <person name="Schartl M."/>
            <person name="Guiguen Y."/>
        </authorList>
    </citation>
    <scope>NUCLEOTIDE SEQUENCE [LARGE SCALE GENOMIC DNA]</scope>
    <source>
        <strain evidence="19">Hh-F2</strain>
        <tissue evidence="19">Blood</tissue>
    </source>
</reference>
<dbReference type="SMART" id="SM00214">
    <property type="entry name" value="VWC"/>
    <property type="match status" value="7"/>
</dbReference>
<evidence type="ECO:0000256" key="7">
    <source>
        <dbReference type="ARBA" id="ARBA00022737"/>
    </source>
</evidence>
<keyword evidence="4" id="KW-0272">Extracellular matrix</keyword>
<dbReference type="SMART" id="SM00327">
    <property type="entry name" value="VWA"/>
    <property type="match status" value="3"/>
</dbReference>
<accession>A0ABR0ZDG3</accession>
<feature type="domain" description="VWFD" evidence="18">
    <location>
        <begin position="930"/>
        <end position="1097"/>
    </location>
</feature>
<evidence type="ECO:0000259" key="17">
    <source>
        <dbReference type="PROSITE" id="PS50234"/>
    </source>
</evidence>
<dbReference type="Pfam" id="PF08742">
    <property type="entry name" value="C8"/>
    <property type="match status" value="4"/>
</dbReference>
<evidence type="ECO:0000256" key="2">
    <source>
        <dbReference type="ARBA" id="ARBA00016619"/>
    </source>
</evidence>
<evidence type="ECO:0000256" key="10">
    <source>
        <dbReference type="ARBA" id="ARBA00023157"/>
    </source>
</evidence>
<keyword evidence="5" id="KW-0165">Cleavage on pair of basic residues</keyword>
<dbReference type="Gene3D" id="2.10.25.10">
    <property type="entry name" value="Laminin"/>
    <property type="match status" value="4"/>
</dbReference>
<dbReference type="InterPro" id="IPR001846">
    <property type="entry name" value="VWF_type-D"/>
</dbReference>
<feature type="domain" description="VWFD" evidence="18">
    <location>
        <begin position="102"/>
        <end position="270"/>
    </location>
</feature>
<dbReference type="InterPro" id="IPR002919">
    <property type="entry name" value="TIL_dom"/>
</dbReference>
<dbReference type="EMBL" id="JAHFZB010000013">
    <property type="protein sequence ID" value="KAK6482844.1"/>
    <property type="molecule type" value="Genomic_DNA"/>
</dbReference>
<keyword evidence="6" id="KW-0356">Hemostasis</keyword>
<dbReference type="SUPFAM" id="SSF53300">
    <property type="entry name" value="vWA-like"/>
    <property type="match status" value="3"/>
</dbReference>
<keyword evidence="9" id="KW-0094">Blood coagulation</keyword>
<feature type="domain" description="VWFA" evidence="17">
    <location>
        <begin position="1569"/>
        <end position="1739"/>
    </location>
</feature>
<dbReference type="InterPro" id="IPR002035">
    <property type="entry name" value="VWF_A"/>
</dbReference>
<evidence type="ECO:0000256" key="9">
    <source>
        <dbReference type="ARBA" id="ARBA00023084"/>
    </source>
</evidence>
<dbReference type="Pfam" id="PF01826">
    <property type="entry name" value="TIL"/>
    <property type="match status" value="3"/>
</dbReference>
<evidence type="ECO:0000256" key="12">
    <source>
        <dbReference type="ARBA" id="ARBA00025858"/>
    </source>
</evidence>
<dbReference type="Pfam" id="PF00092">
    <property type="entry name" value="VWA"/>
    <property type="match status" value="3"/>
</dbReference>
<evidence type="ECO:0000256" key="5">
    <source>
        <dbReference type="ARBA" id="ARBA00022685"/>
    </source>
</evidence>
<dbReference type="SUPFAM" id="SSF57567">
    <property type="entry name" value="Serine protease inhibitors"/>
    <property type="match status" value="5"/>
</dbReference>
<evidence type="ECO:0000313" key="19">
    <source>
        <dbReference type="EMBL" id="KAK6482844.1"/>
    </source>
</evidence>
<evidence type="ECO:0000256" key="8">
    <source>
        <dbReference type="ARBA" id="ARBA00022889"/>
    </source>
</evidence>
<keyword evidence="7" id="KW-0677">Repeat</keyword>
<dbReference type="PANTHER" id="PTHR11339">
    <property type="entry name" value="EXTRACELLULAR MATRIX GLYCOPROTEIN RELATED"/>
    <property type="match status" value="1"/>
</dbReference>
<evidence type="ECO:0000256" key="14">
    <source>
        <dbReference type="SAM" id="MobiDB-lite"/>
    </source>
</evidence>
<evidence type="ECO:0000256" key="6">
    <source>
        <dbReference type="ARBA" id="ARBA00022696"/>
    </source>
</evidence>
<dbReference type="InterPro" id="IPR050780">
    <property type="entry name" value="Mucin_vWF_Thrombospondin_sf"/>
</dbReference>
<dbReference type="Gene3D" id="3.40.50.410">
    <property type="entry name" value="von Willebrand factor, type A domain"/>
    <property type="match status" value="3"/>
</dbReference>
<feature type="region of interest" description="Disordered" evidence="14">
    <location>
        <begin position="1519"/>
        <end position="1562"/>
    </location>
</feature>
<evidence type="ECO:0000259" key="16">
    <source>
        <dbReference type="PROSITE" id="PS50184"/>
    </source>
</evidence>
<dbReference type="SUPFAM" id="SSF57603">
    <property type="entry name" value="FnI-like domain"/>
    <property type="match status" value="1"/>
</dbReference>